<keyword evidence="2" id="KW-1185">Reference proteome</keyword>
<comment type="caution">
    <text evidence="1">The sequence shown here is derived from an EMBL/GenBank/DDBJ whole genome shotgun (WGS) entry which is preliminary data.</text>
</comment>
<reference evidence="1 2" key="1">
    <citation type="journal article" date="2022" name="Genome Biol. Evol.">
        <title>The Spruce Budworm Genome: Reconstructing the Evolutionary History of Antifreeze Proteins.</title>
        <authorList>
            <person name="Beliveau C."/>
            <person name="Gagne P."/>
            <person name="Picq S."/>
            <person name="Vernygora O."/>
            <person name="Keeling C.I."/>
            <person name="Pinkney K."/>
            <person name="Doucet D."/>
            <person name="Wen F."/>
            <person name="Johnston J.S."/>
            <person name="Maaroufi H."/>
            <person name="Boyle B."/>
            <person name="Laroche J."/>
            <person name="Dewar K."/>
            <person name="Juretic N."/>
            <person name="Blackburn G."/>
            <person name="Nisole A."/>
            <person name="Brunet B."/>
            <person name="Brandao M."/>
            <person name="Lumley L."/>
            <person name="Duan J."/>
            <person name="Quan G."/>
            <person name="Lucarotti C.J."/>
            <person name="Roe A.D."/>
            <person name="Sperling F.A.H."/>
            <person name="Levesque R.C."/>
            <person name="Cusson M."/>
        </authorList>
    </citation>
    <scope>NUCLEOTIDE SEQUENCE [LARGE SCALE GENOMIC DNA]</scope>
    <source>
        <strain evidence="1">Glfc:IPQL:Cfum</strain>
    </source>
</reference>
<protein>
    <submittedName>
        <fullName evidence="1">Uncharacterized protein</fullName>
    </submittedName>
</protein>
<proteinExistence type="predicted"/>
<accession>A0ACC0KDE1</accession>
<evidence type="ECO:0000313" key="1">
    <source>
        <dbReference type="EMBL" id="KAI8434493.1"/>
    </source>
</evidence>
<sequence length="272" mass="30995">MLLKLTIVLIAVSVVPISAILDSINASIPESIGDNSEILSRRKRFLIFPDGSSFQFVFCTQNHGYLQLGDIIWFAETAAMAWELPDDPSLFNMLKSELRDPAAARRQDNKHIYYLDEVGKVIAKVPYKRKKTMNPVFAKRSTRNEDKEITLTKKDFIKKMHEMQKSRSYLHNIDEASADFHRMGRHGLYKKLATFFEAVGMRGHHCVLRMLCEVGKANNEQGTFMQELVRATFTLPKGASHFAEEGVEYDKAHNAEGDCAVLYPECEDLDDQ</sequence>
<evidence type="ECO:0000313" key="2">
    <source>
        <dbReference type="Proteomes" id="UP001064048"/>
    </source>
</evidence>
<name>A0ACC0KDE1_CHOFU</name>
<gene>
    <name evidence="1" type="ORF">MSG28_012507</name>
</gene>
<dbReference type="Proteomes" id="UP001064048">
    <property type="component" value="Chromosome 21"/>
</dbReference>
<organism evidence="1 2">
    <name type="scientific">Choristoneura fumiferana</name>
    <name type="common">Spruce budworm moth</name>
    <name type="synonym">Archips fumiferana</name>
    <dbReference type="NCBI Taxonomy" id="7141"/>
    <lineage>
        <taxon>Eukaryota</taxon>
        <taxon>Metazoa</taxon>
        <taxon>Ecdysozoa</taxon>
        <taxon>Arthropoda</taxon>
        <taxon>Hexapoda</taxon>
        <taxon>Insecta</taxon>
        <taxon>Pterygota</taxon>
        <taxon>Neoptera</taxon>
        <taxon>Endopterygota</taxon>
        <taxon>Lepidoptera</taxon>
        <taxon>Glossata</taxon>
        <taxon>Ditrysia</taxon>
        <taxon>Tortricoidea</taxon>
        <taxon>Tortricidae</taxon>
        <taxon>Tortricinae</taxon>
        <taxon>Choristoneura</taxon>
    </lineage>
</organism>
<dbReference type="EMBL" id="CM046121">
    <property type="protein sequence ID" value="KAI8434493.1"/>
    <property type="molecule type" value="Genomic_DNA"/>
</dbReference>